<dbReference type="InterPro" id="IPR036526">
    <property type="entry name" value="C-N_Hydrolase_sf"/>
</dbReference>
<evidence type="ECO:0000313" key="7">
    <source>
        <dbReference type="Proteomes" id="UP000195814"/>
    </source>
</evidence>
<protein>
    <recommendedName>
        <fullName evidence="3">CN hydrolase domain-containing protein</fullName>
    </recommendedName>
</protein>
<dbReference type="InterPro" id="IPR001110">
    <property type="entry name" value="UPF0012_CS"/>
</dbReference>
<evidence type="ECO:0000259" key="3">
    <source>
        <dbReference type="PROSITE" id="PS50263"/>
    </source>
</evidence>
<evidence type="ECO:0000313" key="5">
    <source>
        <dbReference type="EMBL" id="ARU96620.1"/>
    </source>
</evidence>
<dbReference type="PROSITE" id="PS01227">
    <property type="entry name" value="UPF0012"/>
    <property type="match status" value="1"/>
</dbReference>
<proteinExistence type="inferred from homology"/>
<organism evidence="4 7">
    <name type="scientific">Tatumella citrea</name>
    <name type="common">Pantoea citrea</name>
    <dbReference type="NCBI Taxonomy" id="53336"/>
    <lineage>
        <taxon>Bacteria</taxon>
        <taxon>Pseudomonadati</taxon>
        <taxon>Pseudomonadota</taxon>
        <taxon>Gammaproteobacteria</taxon>
        <taxon>Enterobacterales</taxon>
        <taxon>Erwiniaceae</taxon>
        <taxon>Tatumella</taxon>
    </lineage>
</organism>
<sequence>MNDTPQHTPSGRLQVSLVQMDVEVLQPEQNLRRVIAAVRQEIEKGAQLMVFPELVNTGYIEPLTIGAPFSTPVGEKGYAYELYQAAEPANGAFITELSELARNHRVHIVIGLAMRHPQLDGALYNSSVLIGPQGVIGIYNKIHRWHLEKMYFIAGDALPVFNTSLGTLGMQVCYDIRFPEVTRAMVLQGAGIITNIWASLAETDGPPVSEDIFLHRAYTRAIENGVFVLSCNRVGQQGHCHFLGQSLIVEPGGKVLARAGSTREEVIRAELDLSQIALYRTYTGIYSDRRPDIYSRYGV</sequence>
<dbReference type="PANTHER" id="PTHR43674">
    <property type="entry name" value="NITRILASE C965.09-RELATED"/>
    <property type="match status" value="1"/>
</dbReference>
<dbReference type="InterPro" id="IPR003010">
    <property type="entry name" value="C-N_Hydrolase"/>
</dbReference>
<keyword evidence="6" id="KW-1185">Reference proteome</keyword>
<dbReference type="EMBL" id="CP015581">
    <property type="protein sequence ID" value="ARU96620.1"/>
    <property type="molecule type" value="Genomic_DNA"/>
</dbReference>
<dbReference type="OrthoDB" id="9803803at2"/>
<gene>
    <name evidence="4" type="ORF">A7K98_01495</name>
    <name evidence="5" type="ORF">A7K99_01490</name>
</gene>
<comment type="similarity">
    <text evidence="1">Belongs to the carbon-nitrogen hydrolase superfamily. NIT1/NIT2 family.</text>
</comment>
<evidence type="ECO:0000313" key="4">
    <source>
        <dbReference type="EMBL" id="ARU92585.1"/>
    </source>
</evidence>
<name>A0A1Y0LG47_TATCI</name>
<dbReference type="Pfam" id="PF00795">
    <property type="entry name" value="CN_hydrolase"/>
    <property type="match status" value="1"/>
</dbReference>
<dbReference type="PROSITE" id="PS50263">
    <property type="entry name" value="CN_HYDROLASE"/>
    <property type="match status" value="1"/>
</dbReference>
<dbReference type="Proteomes" id="UP000195729">
    <property type="component" value="Chromosome"/>
</dbReference>
<dbReference type="Proteomes" id="UP000195814">
    <property type="component" value="Chromosome"/>
</dbReference>
<accession>A0A1Y0LG47</accession>
<dbReference type="InterPro" id="IPR050345">
    <property type="entry name" value="Aliph_Amidase/BUP"/>
</dbReference>
<dbReference type="GO" id="GO:0016811">
    <property type="term" value="F:hydrolase activity, acting on carbon-nitrogen (but not peptide) bonds, in linear amides"/>
    <property type="evidence" value="ECO:0007669"/>
    <property type="project" value="UniProtKB-ARBA"/>
</dbReference>
<evidence type="ECO:0000313" key="6">
    <source>
        <dbReference type="Proteomes" id="UP000195729"/>
    </source>
</evidence>
<evidence type="ECO:0000256" key="1">
    <source>
        <dbReference type="ARBA" id="ARBA00010613"/>
    </source>
</evidence>
<keyword evidence="2" id="KW-0378">Hydrolase</keyword>
<dbReference type="PANTHER" id="PTHR43674:SF2">
    <property type="entry name" value="BETA-UREIDOPROPIONASE"/>
    <property type="match status" value="1"/>
</dbReference>
<dbReference type="RefSeq" id="WP_087486965.1">
    <property type="nucleotide sequence ID" value="NZ_CP015579.1"/>
</dbReference>
<dbReference type="SUPFAM" id="SSF56317">
    <property type="entry name" value="Carbon-nitrogen hydrolase"/>
    <property type="match status" value="1"/>
</dbReference>
<reference evidence="6 7" key="1">
    <citation type="submission" date="2016-05" db="EMBL/GenBank/DDBJ databases">
        <title>Complete genome sequence of two 2,5-diketo-D-glunonic acid producing strain Tatumella citrea.</title>
        <authorList>
            <person name="Duan C."/>
            <person name="Yang J."/>
            <person name="Yang S."/>
        </authorList>
    </citation>
    <scope>NUCLEOTIDE SEQUENCE [LARGE SCALE GENOMIC DNA]</scope>
    <source>
        <strain evidence="5 6">ATCC 39140</strain>
        <strain evidence="4 7">DSM 13699</strain>
    </source>
</reference>
<dbReference type="Gene3D" id="3.60.110.10">
    <property type="entry name" value="Carbon-nitrogen hydrolase"/>
    <property type="match status" value="1"/>
</dbReference>
<dbReference type="EMBL" id="CP015579">
    <property type="protein sequence ID" value="ARU92585.1"/>
    <property type="molecule type" value="Genomic_DNA"/>
</dbReference>
<dbReference type="KEGG" id="tci:A7K98_01495"/>
<feature type="domain" description="CN hydrolase" evidence="3">
    <location>
        <begin position="13"/>
        <end position="273"/>
    </location>
</feature>
<dbReference type="AlphaFoldDB" id="A0A1Y0LG47"/>
<evidence type="ECO:0000256" key="2">
    <source>
        <dbReference type="ARBA" id="ARBA00022801"/>
    </source>
</evidence>